<dbReference type="NCBIfam" id="TIGR01837">
    <property type="entry name" value="PHA_granule_1"/>
    <property type="match status" value="1"/>
</dbReference>
<keyword evidence="3" id="KW-1185">Reference proteome</keyword>
<feature type="region of interest" description="Disordered" evidence="1">
    <location>
        <begin position="123"/>
        <end position="153"/>
    </location>
</feature>
<comment type="caution">
    <text evidence="2">The sequence shown here is derived from an EMBL/GenBank/DDBJ whole genome shotgun (WGS) entry which is preliminary data.</text>
</comment>
<name>A0A931FQD7_9HYPH</name>
<gene>
    <name evidence="2" type="ORF">I2H38_14155</name>
</gene>
<sequence>MPGKLKEHVGGGSDGQLSAAIRDSANQIWLAGLGAFAKAQKEGTKMFDALVKEGETIQNRAKKAANEQMADVRSKATGTWDKLEKVFESRVDRALHSLNVPTKKDIDSLSKRVSELTAVTKKLSESVGGSTARPARTAAKKSVAATRSHRRAA</sequence>
<reference evidence="2" key="1">
    <citation type="submission" date="2020-11" db="EMBL/GenBank/DDBJ databases">
        <authorList>
            <person name="Kim M.K."/>
        </authorList>
    </citation>
    <scope>NUCLEOTIDE SEQUENCE</scope>
    <source>
        <strain evidence="2">BT350</strain>
    </source>
</reference>
<dbReference type="EMBL" id="JADQDO010000007">
    <property type="protein sequence ID" value="MBF9234517.1"/>
    <property type="molecule type" value="Genomic_DNA"/>
</dbReference>
<evidence type="ECO:0000313" key="3">
    <source>
        <dbReference type="Proteomes" id="UP000599312"/>
    </source>
</evidence>
<dbReference type="InterPro" id="IPR008769">
    <property type="entry name" value="PhaF_PhaI"/>
</dbReference>
<dbReference type="Pfam" id="PF05597">
    <property type="entry name" value="Phasin"/>
    <property type="match status" value="1"/>
</dbReference>
<dbReference type="AlphaFoldDB" id="A0A931FQD7"/>
<dbReference type="PANTHER" id="PTHR38664">
    <property type="entry name" value="SLR0058 PROTEIN"/>
    <property type="match status" value="1"/>
</dbReference>
<evidence type="ECO:0000256" key="1">
    <source>
        <dbReference type="SAM" id="MobiDB-lite"/>
    </source>
</evidence>
<evidence type="ECO:0000313" key="2">
    <source>
        <dbReference type="EMBL" id="MBF9234517.1"/>
    </source>
</evidence>
<protein>
    <submittedName>
        <fullName evidence="2">Phasin family protein</fullName>
    </submittedName>
</protein>
<dbReference type="RefSeq" id="WP_196272515.1">
    <property type="nucleotide sequence ID" value="NZ_JADQDO010000007.1"/>
</dbReference>
<organism evidence="2 3">
    <name type="scientific">Microvirga alba</name>
    <dbReference type="NCBI Taxonomy" id="2791025"/>
    <lineage>
        <taxon>Bacteria</taxon>
        <taxon>Pseudomonadati</taxon>
        <taxon>Pseudomonadota</taxon>
        <taxon>Alphaproteobacteria</taxon>
        <taxon>Hyphomicrobiales</taxon>
        <taxon>Methylobacteriaceae</taxon>
        <taxon>Microvirga</taxon>
    </lineage>
</organism>
<dbReference type="Proteomes" id="UP000599312">
    <property type="component" value="Unassembled WGS sequence"/>
</dbReference>
<accession>A0A931FQD7</accession>
<proteinExistence type="predicted"/>
<dbReference type="PANTHER" id="PTHR38664:SF1">
    <property type="entry name" value="SLR0058 PROTEIN"/>
    <property type="match status" value="1"/>
</dbReference>